<protein>
    <recommendedName>
        <fullName evidence="3">RepB</fullName>
    </recommendedName>
</protein>
<reference evidence="1 2" key="1">
    <citation type="journal article" date="2003" name="Genome Res.">
        <title>Comparative genome analysis of Vibrio vulnificus, a marine pathogen.</title>
        <authorList>
            <person name="Chen C.Y."/>
            <person name="Wu K.M."/>
            <person name="Chang Y.C."/>
            <person name="Chang C.H."/>
            <person name="Tsai H.C."/>
            <person name="Liao T.L."/>
            <person name="Liu Y.M."/>
            <person name="Chen H.J."/>
            <person name="Shen A.B."/>
            <person name="Li J.C."/>
            <person name="Su T.L."/>
            <person name="Shao C.P."/>
            <person name="Lee C.T."/>
            <person name="Hor L.I."/>
            <person name="Tsai S.F."/>
        </authorList>
    </citation>
    <scope>NUCLEOTIDE SEQUENCE [LARGE SCALE GENOMIC DNA]</scope>
    <source>
        <strain evidence="1 2">YJ016</strain>
    </source>
</reference>
<dbReference type="Proteomes" id="UP000002675">
    <property type="component" value="Chromosome I"/>
</dbReference>
<sequence>MMSSSKVRQGQCMTITELRNLYREKQLVEAIIEPSIQEGAWVVEFRHARGGFVLLTDSHGEECQYQDLDEASKSAMAVGFQQVRVETR</sequence>
<proteinExistence type="predicted"/>
<evidence type="ECO:0000313" key="1">
    <source>
        <dbReference type="EMBL" id="BAC95732.1"/>
    </source>
</evidence>
<dbReference type="eggNOG" id="ENOG502ZHSS">
    <property type="taxonomic scope" value="Bacteria"/>
</dbReference>
<evidence type="ECO:0000313" key="2">
    <source>
        <dbReference type="Proteomes" id="UP000002675"/>
    </source>
</evidence>
<dbReference type="HOGENOM" id="CLU_2634987_0_0_6"/>
<dbReference type="STRING" id="672.VV93_v1c26980"/>
<gene>
    <name evidence="1" type="ordered locus">VV2968</name>
</gene>
<accession>Q7MHA4</accession>
<dbReference type="AlphaFoldDB" id="Q7MHA4"/>
<dbReference type="KEGG" id="vvy:VV2968"/>
<name>Q7MHA4_VIBVY</name>
<organism evidence="1 2">
    <name type="scientific">Vibrio vulnificus (strain YJ016)</name>
    <dbReference type="NCBI Taxonomy" id="196600"/>
    <lineage>
        <taxon>Bacteria</taxon>
        <taxon>Pseudomonadati</taxon>
        <taxon>Pseudomonadota</taxon>
        <taxon>Gammaproteobacteria</taxon>
        <taxon>Vibrionales</taxon>
        <taxon>Vibrionaceae</taxon>
        <taxon>Vibrio</taxon>
    </lineage>
</organism>
<evidence type="ECO:0008006" key="3">
    <source>
        <dbReference type="Google" id="ProtNLM"/>
    </source>
</evidence>
<dbReference type="EMBL" id="BA000037">
    <property type="protein sequence ID" value="BAC95732.1"/>
    <property type="molecule type" value="Genomic_DNA"/>
</dbReference>